<keyword evidence="3" id="KW-0862">Zinc</keyword>
<dbReference type="GO" id="GO:0004842">
    <property type="term" value="F:ubiquitin-protein transferase activity"/>
    <property type="evidence" value="ECO:0007669"/>
    <property type="project" value="TreeGrafter"/>
</dbReference>
<dbReference type="SMART" id="SM00184">
    <property type="entry name" value="RING"/>
    <property type="match status" value="1"/>
</dbReference>
<feature type="domain" description="RING-type" evidence="6">
    <location>
        <begin position="91"/>
        <end position="134"/>
    </location>
</feature>
<evidence type="ECO:0000256" key="4">
    <source>
        <dbReference type="PROSITE-ProRule" id="PRU00175"/>
    </source>
</evidence>
<dbReference type="InParanoid" id="I7MCM0"/>
<name>I7MCM0_TETTS</name>
<dbReference type="eggNOG" id="KOG0802">
    <property type="taxonomic scope" value="Eukaryota"/>
</dbReference>
<evidence type="ECO:0000256" key="3">
    <source>
        <dbReference type="ARBA" id="ARBA00022833"/>
    </source>
</evidence>
<dbReference type="PANTHER" id="PTHR16079:SF4">
    <property type="entry name" value="E3 UBIQUITIN-PROTEIN LIGASE CHFR"/>
    <property type="match status" value="1"/>
</dbReference>
<dbReference type="RefSeq" id="XP_001031937.2">
    <property type="nucleotide sequence ID" value="XM_001031937.2"/>
</dbReference>
<dbReference type="GeneID" id="7831849"/>
<dbReference type="Gene3D" id="3.30.40.10">
    <property type="entry name" value="Zinc/RING finger domain, C3HC4 (zinc finger)"/>
    <property type="match status" value="1"/>
</dbReference>
<keyword evidence="1" id="KW-0479">Metal-binding</keyword>
<dbReference type="InterPro" id="IPR052256">
    <property type="entry name" value="E3_ubiquitin-ligase_CHFR"/>
</dbReference>
<evidence type="ECO:0000313" key="8">
    <source>
        <dbReference type="Proteomes" id="UP000009168"/>
    </source>
</evidence>
<dbReference type="STRING" id="312017.I7MCM0"/>
<dbReference type="Pfam" id="PF13923">
    <property type="entry name" value="zf-C3HC4_2"/>
    <property type="match status" value="1"/>
</dbReference>
<dbReference type="GO" id="GO:0016567">
    <property type="term" value="P:protein ubiquitination"/>
    <property type="evidence" value="ECO:0007669"/>
    <property type="project" value="TreeGrafter"/>
</dbReference>
<evidence type="ECO:0000256" key="1">
    <source>
        <dbReference type="ARBA" id="ARBA00022723"/>
    </source>
</evidence>
<reference evidence="8" key="1">
    <citation type="journal article" date="2006" name="PLoS Biol.">
        <title>Macronuclear genome sequence of the ciliate Tetrahymena thermophila, a model eukaryote.</title>
        <authorList>
            <person name="Eisen J.A."/>
            <person name="Coyne R.S."/>
            <person name="Wu M."/>
            <person name="Wu D."/>
            <person name="Thiagarajan M."/>
            <person name="Wortman J.R."/>
            <person name="Badger J.H."/>
            <person name="Ren Q."/>
            <person name="Amedeo P."/>
            <person name="Jones K.M."/>
            <person name="Tallon L.J."/>
            <person name="Delcher A.L."/>
            <person name="Salzberg S.L."/>
            <person name="Silva J.C."/>
            <person name="Haas B.J."/>
            <person name="Majoros W.H."/>
            <person name="Farzad M."/>
            <person name="Carlton J.M."/>
            <person name="Smith R.K. Jr."/>
            <person name="Garg J."/>
            <person name="Pearlman R.E."/>
            <person name="Karrer K.M."/>
            <person name="Sun L."/>
            <person name="Manning G."/>
            <person name="Elde N.C."/>
            <person name="Turkewitz A.P."/>
            <person name="Asai D.J."/>
            <person name="Wilkes D.E."/>
            <person name="Wang Y."/>
            <person name="Cai H."/>
            <person name="Collins K."/>
            <person name="Stewart B.A."/>
            <person name="Lee S.R."/>
            <person name="Wilamowska K."/>
            <person name="Weinberg Z."/>
            <person name="Ruzzo W.L."/>
            <person name="Wloga D."/>
            <person name="Gaertig J."/>
            <person name="Frankel J."/>
            <person name="Tsao C.-C."/>
            <person name="Gorovsky M.A."/>
            <person name="Keeling P.J."/>
            <person name="Waller R.F."/>
            <person name="Patron N.J."/>
            <person name="Cherry J.M."/>
            <person name="Stover N.A."/>
            <person name="Krieger C.J."/>
            <person name="del Toro C."/>
            <person name="Ryder H.F."/>
            <person name="Williamson S.C."/>
            <person name="Barbeau R.A."/>
            <person name="Hamilton E.P."/>
            <person name="Orias E."/>
        </authorList>
    </citation>
    <scope>NUCLEOTIDE SEQUENCE [LARGE SCALE GENOMIC DNA]</scope>
    <source>
        <strain evidence="8">SB210</strain>
    </source>
</reference>
<dbReference type="PANTHER" id="PTHR16079">
    <property type="entry name" value="UBIQUITIN LIGASE PROTEIN CHFR"/>
    <property type="match status" value="1"/>
</dbReference>
<accession>I7MCM0</accession>
<dbReference type="SUPFAM" id="SSF57850">
    <property type="entry name" value="RING/U-box"/>
    <property type="match status" value="1"/>
</dbReference>
<dbReference type="PROSITE" id="PS00518">
    <property type="entry name" value="ZF_RING_1"/>
    <property type="match status" value="1"/>
</dbReference>
<dbReference type="InterPro" id="IPR001841">
    <property type="entry name" value="Znf_RING"/>
</dbReference>
<dbReference type="AlphaFoldDB" id="I7MCM0"/>
<dbReference type="GO" id="GO:0006511">
    <property type="term" value="P:ubiquitin-dependent protein catabolic process"/>
    <property type="evidence" value="ECO:0007669"/>
    <property type="project" value="TreeGrafter"/>
</dbReference>
<dbReference type="OrthoDB" id="1305878at2759"/>
<evidence type="ECO:0000256" key="2">
    <source>
        <dbReference type="ARBA" id="ARBA00022771"/>
    </source>
</evidence>
<dbReference type="InterPro" id="IPR013083">
    <property type="entry name" value="Znf_RING/FYVE/PHD"/>
</dbReference>
<evidence type="ECO:0000259" key="6">
    <source>
        <dbReference type="PROSITE" id="PS50089"/>
    </source>
</evidence>
<keyword evidence="2 4" id="KW-0863">Zinc-finger</keyword>
<evidence type="ECO:0000256" key="5">
    <source>
        <dbReference type="SAM" id="Phobius"/>
    </source>
</evidence>
<feature type="transmembrane region" description="Helical" evidence="5">
    <location>
        <begin position="212"/>
        <end position="228"/>
    </location>
</feature>
<dbReference type="PROSITE" id="PS50089">
    <property type="entry name" value="ZF_RING_2"/>
    <property type="match status" value="1"/>
</dbReference>
<gene>
    <name evidence="7" type="ORF">TTHERM_00715780</name>
</gene>
<sequence>MDENIEVSLFNKKIKFGVTQQIQDGDILMIQSKADQKLQKTNFIFALNQTKPSQQQKEPKKDDIILENIELKNKISQIKQMDENIENDLNCAICLELMHNPVSIIGCLHNFCGDCLNRFIYYNGTINNLCPTCRQPIADVKQNSIIQSFIEKHLKIYPELKKEPSYYLNKDKENNFVKMQQILMLHNHIQFQRNINILRDDDQDDIRFCSQVIFFILMLIFCYINSFFHK</sequence>
<proteinExistence type="predicted"/>
<keyword evidence="8" id="KW-1185">Reference proteome</keyword>
<keyword evidence="5" id="KW-1133">Transmembrane helix</keyword>
<evidence type="ECO:0000313" key="7">
    <source>
        <dbReference type="EMBL" id="EAR84274.2"/>
    </source>
</evidence>
<dbReference type="GO" id="GO:0008270">
    <property type="term" value="F:zinc ion binding"/>
    <property type="evidence" value="ECO:0007669"/>
    <property type="project" value="UniProtKB-KW"/>
</dbReference>
<dbReference type="Proteomes" id="UP000009168">
    <property type="component" value="Unassembled WGS sequence"/>
</dbReference>
<dbReference type="InterPro" id="IPR017907">
    <property type="entry name" value="Znf_RING_CS"/>
</dbReference>
<keyword evidence="5" id="KW-0812">Transmembrane</keyword>
<dbReference type="GO" id="GO:0005634">
    <property type="term" value="C:nucleus"/>
    <property type="evidence" value="ECO:0007669"/>
    <property type="project" value="TreeGrafter"/>
</dbReference>
<organism evidence="7 8">
    <name type="scientific">Tetrahymena thermophila (strain SB210)</name>
    <dbReference type="NCBI Taxonomy" id="312017"/>
    <lineage>
        <taxon>Eukaryota</taxon>
        <taxon>Sar</taxon>
        <taxon>Alveolata</taxon>
        <taxon>Ciliophora</taxon>
        <taxon>Intramacronucleata</taxon>
        <taxon>Oligohymenophorea</taxon>
        <taxon>Hymenostomatida</taxon>
        <taxon>Tetrahymenina</taxon>
        <taxon>Tetrahymenidae</taxon>
        <taxon>Tetrahymena</taxon>
    </lineage>
</organism>
<dbReference type="EMBL" id="GG662447">
    <property type="protein sequence ID" value="EAR84274.2"/>
    <property type="molecule type" value="Genomic_DNA"/>
</dbReference>
<protein>
    <submittedName>
        <fullName evidence="7">C3HC4 type (RING finger) zinc finger protein</fullName>
    </submittedName>
</protein>
<keyword evidence="5" id="KW-0472">Membrane</keyword>
<dbReference type="KEGG" id="tet:TTHERM_00715780"/>